<sequence>MNPLYERFPWLLMARRNVARTPVRSALAALGIVIGVLAIASLGVFGTTLQYSVTQNLGDVGNDVTVSPAADTGERYLSDRDVRDIERAVTTETVVPVKQDRGVVTYGRQRTAVALYGIERPGRLFEARDGRIPSPLRSGVLVGSTLADSLDVHAGNSLSVDGKTYRVKAVLESQGGITALNPGGGLVVPPSAVDHAGYDQVVVRAESAATANASAQNIRERLNDRQERVSVFEYASLTSQISNVFGVVNTFLIGVGSISLVVAGVSILNVMLMSAVERRQEIGVLRAVGYQKRDVLIIMLAEAVLLGIVGGGVGVLLSMAAGLVINQVVLGDPLFTFSAANLGYFGAAFAFAFVTSLLSGLYPAWKAANRNPVEALRS</sequence>
<reference evidence="10 11" key="1">
    <citation type="journal article" date="2019" name="Int. J. Syst. Evol. Microbiol.">
        <title>The Global Catalogue of Microorganisms (GCM) 10K type strain sequencing project: providing services to taxonomists for standard genome sequencing and annotation.</title>
        <authorList>
            <consortium name="The Broad Institute Genomics Platform"/>
            <consortium name="The Broad Institute Genome Sequencing Center for Infectious Disease"/>
            <person name="Wu L."/>
            <person name="Ma J."/>
        </authorList>
    </citation>
    <scope>NUCLEOTIDE SEQUENCE [LARGE SCALE GENOMIC DNA]</scope>
    <source>
        <strain evidence="10 11">JCM 19585</strain>
    </source>
</reference>
<dbReference type="InterPro" id="IPR003838">
    <property type="entry name" value="ABC3_permease_C"/>
</dbReference>
<dbReference type="PANTHER" id="PTHR30572">
    <property type="entry name" value="MEMBRANE COMPONENT OF TRANSPORTER-RELATED"/>
    <property type="match status" value="1"/>
</dbReference>
<dbReference type="EMBL" id="BMPF01000002">
    <property type="protein sequence ID" value="GGL30362.1"/>
    <property type="molecule type" value="Genomic_DNA"/>
</dbReference>
<comment type="subcellular location">
    <subcellularLocation>
        <location evidence="1">Cell membrane</location>
        <topology evidence="1">Multi-pass membrane protein</topology>
    </subcellularLocation>
</comment>
<feature type="transmembrane region" description="Helical" evidence="7">
    <location>
        <begin position="295"/>
        <end position="322"/>
    </location>
</feature>
<evidence type="ECO:0000256" key="3">
    <source>
        <dbReference type="ARBA" id="ARBA00022692"/>
    </source>
</evidence>
<dbReference type="Proteomes" id="UP000628840">
    <property type="component" value="Unassembled WGS sequence"/>
</dbReference>
<dbReference type="InterPro" id="IPR050250">
    <property type="entry name" value="Macrolide_Exporter_MacB"/>
</dbReference>
<dbReference type="OrthoDB" id="11469at2157"/>
<feature type="domain" description="MacB-like periplasmic core" evidence="9">
    <location>
        <begin position="25"/>
        <end position="220"/>
    </location>
</feature>
<dbReference type="GO" id="GO:0022857">
    <property type="term" value="F:transmembrane transporter activity"/>
    <property type="evidence" value="ECO:0007669"/>
    <property type="project" value="TreeGrafter"/>
</dbReference>
<comment type="caution">
    <text evidence="10">The sequence shown here is derived from an EMBL/GenBank/DDBJ whole genome shotgun (WGS) entry which is preliminary data.</text>
</comment>
<keyword evidence="3 7" id="KW-0812">Transmembrane</keyword>
<dbReference type="RefSeq" id="WP_188880470.1">
    <property type="nucleotide sequence ID" value="NZ_BMPF01000002.1"/>
</dbReference>
<comment type="similarity">
    <text evidence="6">Belongs to the ABC-4 integral membrane protein family.</text>
</comment>
<evidence type="ECO:0000256" key="7">
    <source>
        <dbReference type="SAM" id="Phobius"/>
    </source>
</evidence>
<proteinExistence type="inferred from homology"/>
<organism evidence="10 11">
    <name type="scientific">Halarchaeum grantii</name>
    <dbReference type="NCBI Taxonomy" id="1193105"/>
    <lineage>
        <taxon>Archaea</taxon>
        <taxon>Methanobacteriati</taxon>
        <taxon>Methanobacteriota</taxon>
        <taxon>Stenosarchaea group</taxon>
        <taxon>Halobacteria</taxon>
        <taxon>Halobacteriales</taxon>
        <taxon>Halobacteriaceae</taxon>
    </lineage>
</organism>
<keyword evidence="5 7" id="KW-0472">Membrane</keyword>
<evidence type="ECO:0000256" key="4">
    <source>
        <dbReference type="ARBA" id="ARBA00022989"/>
    </source>
</evidence>
<dbReference type="AlphaFoldDB" id="A0A830F1J5"/>
<feature type="transmembrane region" description="Helical" evidence="7">
    <location>
        <begin position="21"/>
        <end position="45"/>
    </location>
</feature>
<evidence type="ECO:0000259" key="8">
    <source>
        <dbReference type="Pfam" id="PF02687"/>
    </source>
</evidence>
<name>A0A830F1J5_9EURY</name>
<evidence type="ECO:0000256" key="2">
    <source>
        <dbReference type="ARBA" id="ARBA00022475"/>
    </source>
</evidence>
<evidence type="ECO:0000259" key="9">
    <source>
        <dbReference type="Pfam" id="PF12704"/>
    </source>
</evidence>
<feature type="domain" description="ABC3 transporter permease C-terminal" evidence="8">
    <location>
        <begin position="255"/>
        <end position="372"/>
    </location>
</feature>
<evidence type="ECO:0000256" key="1">
    <source>
        <dbReference type="ARBA" id="ARBA00004651"/>
    </source>
</evidence>
<dbReference type="GO" id="GO:0005886">
    <property type="term" value="C:plasma membrane"/>
    <property type="evidence" value="ECO:0007669"/>
    <property type="project" value="UniProtKB-SubCell"/>
</dbReference>
<dbReference type="InterPro" id="IPR025857">
    <property type="entry name" value="MacB_PCD"/>
</dbReference>
<gene>
    <name evidence="10" type="ORF">GCM10009037_12570</name>
</gene>
<evidence type="ECO:0000256" key="5">
    <source>
        <dbReference type="ARBA" id="ARBA00023136"/>
    </source>
</evidence>
<protein>
    <submittedName>
        <fullName evidence="10">ABC transporter substrate-binding protein</fullName>
    </submittedName>
</protein>
<keyword evidence="4 7" id="KW-1133">Transmembrane helix</keyword>
<evidence type="ECO:0000313" key="11">
    <source>
        <dbReference type="Proteomes" id="UP000628840"/>
    </source>
</evidence>
<feature type="transmembrane region" description="Helical" evidence="7">
    <location>
        <begin position="342"/>
        <end position="362"/>
    </location>
</feature>
<dbReference type="Pfam" id="PF02687">
    <property type="entry name" value="FtsX"/>
    <property type="match status" value="1"/>
</dbReference>
<evidence type="ECO:0000256" key="6">
    <source>
        <dbReference type="ARBA" id="ARBA00038076"/>
    </source>
</evidence>
<keyword evidence="2" id="KW-1003">Cell membrane</keyword>
<evidence type="ECO:0000313" key="10">
    <source>
        <dbReference type="EMBL" id="GGL30362.1"/>
    </source>
</evidence>
<dbReference type="PANTHER" id="PTHR30572:SF4">
    <property type="entry name" value="ABC TRANSPORTER PERMEASE YTRF"/>
    <property type="match status" value="1"/>
</dbReference>
<accession>A0A830F1J5</accession>
<feature type="transmembrane region" description="Helical" evidence="7">
    <location>
        <begin position="251"/>
        <end position="274"/>
    </location>
</feature>
<keyword evidence="11" id="KW-1185">Reference proteome</keyword>
<dbReference type="Pfam" id="PF12704">
    <property type="entry name" value="MacB_PCD"/>
    <property type="match status" value="1"/>
</dbReference>